<dbReference type="EMBL" id="SNUZ01000007">
    <property type="protein sequence ID" value="MCL3787408.1"/>
    <property type="molecule type" value="Genomic_DNA"/>
</dbReference>
<reference evidence="6 7" key="1">
    <citation type="submission" date="2019-03" db="EMBL/GenBank/DDBJ databases">
        <authorList>
            <person name="Molinero N."/>
            <person name="Sanchez B."/>
            <person name="Walker A."/>
            <person name="Duncan S."/>
            <person name="Delgado S."/>
            <person name="Margolles A."/>
        </authorList>
    </citation>
    <scope>NUCLEOTIDE SEQUENCE [LARGE SCALE GENOMIC DNA]</scope>
    <source>
        <strain evidence="6 7">IPLA60002</strain>
    </source>
</reference>
<comment type="similarity">
    <text evidence="1">Belongs to the N(4)/N(6)-methyltransferase family.</text>
</comment>
<gene>
    <name evidence="6" type="ORF">E2N93_05170</name>
</gene>
<accession>A0ABT0NGL5</accession>
<protein>
    <submittedName>
        <fullName evidence="6">Site-specific DNA-methyltransferase</fullName>
    </submittedName>
</protein>
<dbReference type="InterPro" id="IPR002941">
    <property type="entry name" value="DNA_methylase_N4/N6"/>
</dbReference>
<dbReference type="PROSITE" id="PS00092">
    <property type="entry name" value="N6_MTASE"/>
    <property type="match status" value="1"/>
</dbReference>
<feature type="domain" description="DNA methylase N-4/N-6" evidence="5">
    <location>
        <begin position="149"/>
        <end position="497"/>
    </location>
</feature>
<dbReference type="Proteomes" id="UP001056693">
    <property type="component" value="Unassembled WGS sequence"/>
</dbReference>
<dbReference type="SUPFAM" id="SSF53335">
    <property type="entry name" value="S-adenosyl-L-methionine-dependent methyltransferases"/>
    <property type="match status" value="1"/>
</dbReference>
<evidence type="ECO:0000256" key="4">
    <source>
        <dbReference type="ARBA" id="ARBA00022747"/>
    </source>
</evidence>
<proteinExistence type="inferred from homology"/>
<dbReference type="RefSeq" id="WP_249376423.1">
    <property type="nucleotide sequence ID" value="NZ_SNUZ01000007.1"/>
</dbReference>
<sequence length="699" mass="78534">MSAINDLISQIQDESLRDRIQSEVNKMSKQKKFGLVFEEHLPECTPLYDVPVKRGSLAVLKGGDINNKYIVGSIVNGIAKCMNKVTEEVEEIPLENLVTVAEFGDPIYPYLKPIDSICNAPDSDLWHTLIEADNYHALQLLEYLLAGKVDCIYIDPPYNTGARDWKYNNDYVDGNDQYRHSKWLSMMQKRLKIAKKLLNPADSVLIVTIDEKEYLHLGCLLEEMFPEANMQMISSIINPSGVAREGDFYRTDEYVFILRFGICKPVKLSLGEEWITARSTGKDSVRWRPIRRQGSHDTKTDAPNQFYPIFLSKDGTHVVGAGESLQEWQTIEDVVIPDGVIAIWPIKPDGSEGCWQISQASIEMLLKQGYIKVTNSKKWGYVAQYLAEGERAKVESGIFPILGKDEYGTLILGEAEGAGAPFIPGTQWRISSHSAREQGASLLNKLFPDQRFSFPKSLYAVHDSIRFFVENKPNALIVDFFAGSGTTLHAVNLLNAEDGGHRRCIMVTNNEVSDAEAKEMTGKGLKPGDEEWEKLGIARYVTWPRTVCSIKGENIKGELLKGNYIGSDIPMSDGFKANAAFFKLGFLDKTSVALGRQFKEMLPTLWMKAGAHGPCPEIGENDDPDMLILPDNKMAILAEECSFPKFEAEVLKLSEIKTVFIVTDSESGYREMIKGFDGIETFQLYRDYLDNFRINTGRN</sequence>
<name>A0ABT0NGL5_9FIRM</name>
<dbReference type="Pfam" id="PF01555">
    <property type="entry name" value="N6_N4_Mtase"/>
    <property type="match status" value="1"/>
</dbReference>
<evidence type="ECO:0000259" key="5">
    <source>
        <dbReference type="Pfam" id="PF01555"/>
    </source>
</evidence>
<evidence type="ECO:0000256" key="2">
    <source>
        <dbReference type="ARBA" id="ARBA00022603"/>
    </source>
</evidence>
<dbReference type="InterPro" id="IPR029063">
    <property type="entry name" value="SAM-dependent_MTases_sf"/>
</dbReference>
<keyword evidence="7" id="KW-1185">Reference proteome</keyword>
<dbReference type="InterPro" id="IPR002052">
    <property type="entry name" value="DNA_methylase_N6_adenine_CS"/>
</dbReference>
<organism evidence="6 7">
    <name type="scientific">Ruminococcus bromii</name>
    <dbReference type="NCBI Taxonomy" id="40518"/>
    <lineage>
        <taxon>Bacteria</taxon>
        <taxon>Bacillati</taxon>
        <taxon>Bacillota</taxon>
        <taxon>Clostridia</taxon>
        <taxon>Eubacteriales</taxon>
        <taxon>Oscillospiraceae</taxon>
        <taxon>Ruminococcus</taxon>
    </lineage>
</organism>
<evidence type="ECO:0000256" key="1">
    <source>
        <dbReference type="ARBA" id="ARBA00006594"/>
    </source>
</evidence>
<evidence type="ECO:0000256" key="3">
    <source>
        <dbReference type="ARBA" id="ARBA00022679"/>
    </source>
</evidence>
<dbReference type="Gene3D" id="3.40.50.150">
    <property type="entry name" value="Vaccinia Virus protein VP39"/>
    <property type="match status" value="1"/>
</dbReference>
<comment type="caution">
    <text evidence="6">The sequence shown here is derived from an EMBL/GenBank/DDBJ whole genome shotgun (WGS) entry which is preliminary data.</text>
</comment>
<keyword evidence="2" id="KW-0489">Methyltransferase</keyword>
<evidence type="ECO:0000313" key="7">
    <source>
        <dbReference type="Proteomes" id="UP001056693"/>
    </source>
</evidence>
<keyword evidence="4" id="KW-0680">Restriction system</keyword>
<keyword evidence="3" id="KW-0808">Transferase</keyword>
<evidence type="ECO:0000313" key="6">
    <source>
        <dbReference type="EMBL" id="MCL3787408.1"/>
    </source>
</evidence>